<dbReference type="GO" id="GO:0008137">
    <property type="term" value="F:NADH dehydrogenase (ubiquinone) activity"/>
    <property type="evidence" value="ECO:0007669"/>
    <property type="project" value="UniProtKB-EC"/>
</dbReference>
<evidence type="ECO:0000256" key="13">
    <source>
        <dbReference type="RuleBase" id="RU364066"/>
    </source>
</evidence>
<dbReference type="FunFam" id="3.10.20.600:FF:000001">
    <property type="entry name" value="NADH dehydrogenase [ubiquinone] flavoprotein 1, mitochondrial"/>
    <property type="match status" value="1"/>
</dbReference>
<keyword evidence="8" id="KW-1278">Translocase</keyword>
<dbReference type="GO" id="GO:0005743">
    <property type="term" value="C:mitochondrial inner membrane"/>
    <property type="evidence" value="ECO:0007669"/>
    <property type="project" value="UniProtKB-SubCell"/>
</dbReference>
<dbReference type="Proteomes" id="UP001342314">
    <property type="component" value="Unassembled WGS sequence"/>
</dbReference>
<comment type="cofactor">
    <cofactor evidence="1 13">
        <name>FMN</name>
        <dbReference type="ChEBI" id="CHEBI:58210"/>
    </cofactor>
</comment>
<dbReference type="Gene3D" id="1.20.1440.230">
    <property type="entry name" value="NADH-ubiquinone oxidoreductase 51kDa subunit, iron-sulphur binding domain"/>
    <property type="match status" value="1"/>
</dbReference>
<evidence type="ECO:0000256" key="11">
    <source>
        <dbReference type="ARBA" id="ARBA00023027"/>
    </source>
</evidence>
<dbReference type="AlphaFoldDB" id="A0AAV5GFV1"/>
<keyword evidence="4 13" id="KW-0004">4Fe-4S</keyword>
<evidence type="ECO:0000256" key="12">
    <source>
        <dbReference type="ARBA" id="ARBA00063883"/>
    </source>
</evidence>
<feature type="domain" description="NADH-ubiquinone oxidoreductase 51kDa subunit iron-sulphur binding" evidence="15">
    <location>
        <begin position="383"/>
        <end position="428"/>
    </location>
</feature>
<dbReference type="InterPro" id="IPR001949">
    <property type="entry name" value="NADH-UbQ_OxRdtase_51kDa_CS"/>
</dbReference>
<keyword evidence="11 13" id="KW-0520">NAD</keyword>
<evidence type="ECO:0000256" key="5">
    <source>
        <dbReference type="ARBA" id="ARBA00022630"/>
    </source>
</evidence>
<comment type="function">
    <text evidence="13">Core subunit of the mitochondrial membrane respiratory chain NADH dehydrogenase (Complex I) which catalyzes electron transfer from NADH through the respiratory chain, using ubiquinone as an electron acceptor. Essential for the catalytic activity and assembly of complex I.</text>
</comment>
<keyword evidence="13" id="KW-0472">Membrane</keyword>
<keyword evidence="17" id="KW-1185">Reference proteome</keyword>
<keyword evidence="9 13" id="KW-0408">Iron</keyword>
<evidence type="ECO:0000256" key="1">
    <source>
        <dbReference type="ARBA" id="ARBA00001917"/>
    </source>
</evidence>
<comment type="subunit">
    <text evidence="12">Complex I is composed of about 40 different subunits. This is a component of the flavoprotein-sulfur (FP) fragment of the enzyme.</text>
</comment>
<dbReference type="InterPro" id="IPR011538">
    <property type="entry name" value="Nuo51_FMN-bd"/>
</dbReference>
<evidence type="ECO:0000313" key="17">
    <source>
        <dbReference type="Proteomes" id="UP001342314"/>
    </source>
</evidence>
<dbReference type="FunFam" id="3.40.50.11540:FF:000001">
    <property type="entry name" value="NADH dehydrogenase [ubiquinone] flavoprotein 1, mitochondrial"/>
    <property type="match status" value="1"/>
</dbReference>
<dbReference type="InterPro" id="IPR037207">
    <property type="entry name" value="Nuop51_4Fe4S-bd_sf"/>
</dbReference>
<name>A0AAV5GFV1_9BASI</name>
<accession>A0AAV5GFV1</accession>
<gene>
    <name evidence="16" type="ORF">Rhopal_002440-T1</name>
</gene>
<reference evidence="16 17" key="1">
    <citation type="submission" date="2021-12" db="EMBL/GenBank/DDBJ databases">
        <title>High titer production of polyol ester of fatty acids by Rhodotorula paludigena BS15 towards product separation-free biomass refinery.</title>
        <authorList>
            <person name="Mano J."/>
            <person name="Ono H."/>
            <person name="Tanaka T."/>
            <person name="Naito K."/>
            <person name="Sushida H."/>
            <person name="Ike M."/>
            <person name="Tokuyasu K."/>
            <person name="Kitaoka M."/>
        </authorList>
    </citation>
    <scope>NUCLEOTIDE SEQUENCE [LARGE SCALE GENOMIC DNA]</scope>
    <source>
        <strain evidence="16 17">BS15</strain>
    </source>
</reference>
<proteinExistence type="inferred from homology"/>
<evidence type="ECO:0000256" key="7">
    <source>
        <dbReference type="ARBA" id="ARBA00022723"/>
    </source>
</evidence>
<dbReference type="Pfam" id="PF10589">
    <property type="entry name" value="NADH_4Fe-4S"/>
    <property type="match status" value="1"/>
</dbReference>
<dbReference type="EC" id="7.1.1.2" evidence="13"/>
<dbReference type="Gene3D" id="3.10.20.600">
    <property type="match status" value="1"/>
</dbReference>
<keyword evidence="7 13" id="KW-0479">Metal-binding</keyword>
<dbReference type="Pfam" id="PF01512">
    <property type="entry name" value="Complex1_51K"/>
    <property type="match status" value="1"/>
</dbReference>
<evidence type="ECO:0000256" key="8">
    <source>
        <dbReference type="ARBA" id="ARBA00022967"/>
    </source>
</evidence>
<comment type="subcellular location">
    <subcellularLocation>
        <location evidence="13">Mitochondrion inner membrane</location>
        <topology evidence="13">Peripheral membrane protein</topology>
        <orientation evidence="13">Matrix side</orientation>
    </subcellularLocation>
</comment>
<keyword evidence="13" id="KW-0809">Transit peptide</keyword>
<dbReference type="EMBL" id="BQKY01000005">
    <property type="protein sequence ID" value="GJN89454.1"/>
    <property type="molecule type" value="Genomic_DNA"/>
</dbReference>
<dbReference type="GO" id="GO:0051287">
    <property type="term" value="F:NAD binding"/>
    <property type="evidence" value="ECO:0007669"/>
    <property type="project" value="UniProtKB-UniRule"/>
</dbReference>
<comment type="catalytic activity">
    <reaction evidence="13">
        <text>a ubiquinone + NADH + 5 H(+)(in) = a ubiquinol + NAD(+) + 4 H(+)(out)</text>
        <dbReference type="Rhea" id="RHEA:29091"/>
        <dbReference type="Rhea" id="RHEA-COMP:9565"/>
        <dbReference type="Rhea" id="RHEA-COMP:9566"/>
        <dbReference type="ChEBI" id="CHEBI:15378"/>
        <dbReference type="ChEBI" id="CHEBI:16389"/>
        <dbReference type="ChEBI" id="CHEBI:17976"/>
        <dbReference type="ChEBI" id="CHEBI:57540"/>
        <dbReference type="ChEBI" id="CHEBI:57945"/>
        <dbReference type="EC" id="7.1.1.2"/>
    </reaction>
</comment>
<dbReference type="InterPro" id="IPR050837">
    <property type="entry name" value="ComplexI_51kDa_subunit"/>
</dbReference>
<protein>
    <recommendedName>
        <fullName evidence="13">NADH dehydrogenase [ubiquinone] flavoprotein 1, mitochondrial</fullName>
        <ecNumber evidence="13">7.1.1.2</ecNumber>
    </recommendedName>
</protein>
<comment type="cofactor">
    <cofactor evidence="2 13">
        <name>[4Fe-4S] cluster</name>
        <dbReference type="ChEBI" id="CHEBI:49883"/>
    </cofactor>
</comment>
<evidence type="ECO:0000256" key="9">
    <source>
        <dbReference type="ARBA" id="ARBA00023004"/>
    </source>
</evidence>
<feature type="region of interest" description="Disordered" evidence="14">
    <location>
        <begin position="497"/>
        <end position="518"/>
    </location>
</feature>
<sequence>MLSARPVLAAATRVGGRRFPAPAAAAAAAQRRAYAAVTDAAANPVKRHGGLRDQDRIFSNAYRQHDWTLKGAQARGDWHRTKDIVLKGDAYIIQQIKDSGLRGRGGAGFPSGLKWSFMNKPGWEKDNRPRYLVVNADEGEPGTCKDREIMRGDPHKLIEGCLVAGRAMNASAAYIYIRGEFYMESDHVEQAIQEAYKAGLIGKNACGSGYDFDVYLHRGAGAYICGEETALIESIEGKQGKPRLKPPFPADVGLFGCPTTVANVETVAVAPTIIRRGASWFAGFGRERNAGTKLFCVSGHVNKPCVVEEEMSIPLQELIEKHCGGVRGGWDNLLGIVPGGSSVPILPKHQCEEALMDFDSLRDLQSGLGTGAVIVMNKETDVIRAIARFAKFYKHESCGQCTPCREGTTWLEKMMDRFVVGRAHEREIEMLWELTKQIEGHTICALGDAAAWPVQGLLRNFRPEVEARIHEYQQKNGQVLFGGLLRKDTNPSLALPDNMGISLPGTAPGAPNAPNPSP</sequence>
<dbReference type="GO" id="GO:0046872">
    <property type="term" value="F:metal ion binding"/>
    <property type="evidence" value="ECO:0007669"/>
    <property type="project" value="UniProtKB-KW"/>
</dbReference>
<dbReference type="InterPro" id="IPR054765">
    <property type="entry name" value="SLBB_dom"/>
</dbReference>
<dbReference type="SUPFAM" id="SSF142019">
    <property type="entry name" value="Nqo1 FMN-binding domain-like"/>
    <property type="match status" value="1"/>
</dbReference>
<keyword evidence="10 13" id="KW-0411">Iron-sulfur</keyword>
<dbReference type="Gene3D" id="3.40.50.11540">
    <property type="entry name" value="NADH-ubiquinone oxidoreductase 51kDa subunit"/>
    <property type="match status" value="1"/>
</dbReference>
<evidence type="ECO:0000259" key="15">
    <source>
        <dbReference type="SMART" id="SM00928"/>
    </source>
</evidence>
<keyword evidence="6 13" id="KW-0288">FMN</keyword>
<dbReference type="SUPFAM" id="SSF142984">
    <property type="entry name" value="Nqo1 middle domain-like"/>
    <property type="match status" value="1"/>
</dbReference>
<keyword evidence="13" id="KW-0679">Respiratory chain</keyword>
<evidence type="ECO:0000256" key="2">
    <source>
        <dbReference type="ARBA" id="ARBA00001966"/>
    </source>
</evidence>
<dbReference type="PROSITE" id="PS00644">
    <property type="entry name" value="COMPLEX1_51K_1"/>
    <property type="match status" value="1"/>
</dbReference>
<keyword evidence="13" id="KW-0249">Electron transport</keyword>
<evidence type="ECO:0000256" key="10">
    <source>
        <dbReference type="ARBA" id="ARBA00023014"/>
    </source>
</evidence>
<keyword evidence="5 13" id="KW-0285">Flavoprotein</keyword>
<dbReference type="PROSITE" id="PS00645">
    <property type="entry name" value="COMPLEX1_51K_2"/>
    <property type="match status" value="1"/>
</dbReference>
<dbReference type="NCBIfam" id="TIGR01959">
    <property type="entry name" value="nuoF_fam"/>
    <property type="match status" value="1"/>
</dbReference>
<evidence type="ECO:0000256" key="14">
    <source>
        <dbReference type="SAM" id="MobiDB-lite"/>
    </source>
</evidence>
<dbReference type="FunFam" id="1.20.1440.230:FF:000001">
    <property type="entry name" value="Mitochondrial NADH dehydrogenase flavoprotein 1"/>
    <property type="match status" value="1"/>
</dbReference>
<evidence type="ECO:0000256" key="4">
    <source>
        <dbReference type="ARBA" id="ARBA00022485"/>
    </source>
</evidence>
<dbReference type="InterPro" id="IPR019575">
    <property type="entry name" value="Nuop51_4Fe4S-bd"/>
</dbReference>
<keyword evidence="13" id="KW-0813">Transport</keyword>
<evidence type="ECO:0000256" key="6">
    <source>
        <dbReference type="ARBA" id="ARBA00022643"/>
    </source>
</evidence>
<dbReference type="PANTHER" id="PTHR11780">
    <property type="entry name" value="NADH-UBIQUINONE OXIDOREDUCTASE FLAVOPROTEIN 1 NDUFV1"/>
    <property type="match status" value="1"/>
</dbReference>
<comment type="caution">
    <text evidence="16">The sequence shown here is derived from an EMBL/GenBank/DDBJ whole genome shotgun (WGS) entry which is preliminary data.</text>
</comment>
<dbReference type="Pfam" id="PF22461">
    <property type="entry name" value="SLBB_2"/>
    <property type="match status" value="1"/>
</dbReference>
<dbReference type="SMART" id="SM00928">
    <property type="entry name" value="NADH_4Fe-4S"/>
    <property type="match status" value="1"/>
</dbReference>
<evidence type="ECO:0000313" key="16">
    <source>
        <dbReference type="EMBL" id="GJN89454.1"/>
    </source>
</evidence>
<dbReference type="InterPro" id="IPR011537">
    <property type="entry name" value="NADH-UbQ_OxRdtase_suF"/>
</dbReference>
<comment type="similarity">
    <text evidence="3 13">Belongs to the complex I 51 kDa subunit family.</text>
</comment>
<dbReference type="PANTHER" id="PTHR11780:SF10">
    <property type="entry name" value="NADH DEHYDROGENASE [UBIQUINONE] FLAVOPROTEIN 1, MITOCHONDRIAL"/>
    <property type="match status" value="1"/>
</dbReference>
<dbReference type="NCBIfam" id="NF010120">
    <property type="entry name" value="PRK13596.1"/>
    <property type="match status" value="1"/>
</dbReference>
<dbReference type="SUPFAM" id="SSF140490">
    <property type="entry name" value="Nqo1C-terminal domain-like"/>
    <property type="match status" value="1"/>
</dbReference>
<dbReference type="GO" id="GO:0051539">
    <property type="term" value="F:4 iron, 4 sulfur cluster binding"/>
    <property type="evidence" value="ECO:0007669"/>
    <property type="project" value="UniProtKB-UniRule"/>
</dbReference>
<dbReference type="GO" id="GO:0010181">
    <property type="term" value="F:FMN binding"/>
    <property type="evidence" value="ECO:0007669"/>
    <property type="project" value="InterPro"/>
</dbReference>
<keyword evidence="13" id="KW-0496">Mitochondrion</keyword>
<organism evidence="16 17">
    <name type="scientific">Rhodotorula paludigena</name>
    <dbReference type="NCBI Taxonomy" id="86838"/>
    <lineage>
        <taxon>Eukaryota</taxon>
        <taxon>Fungi</taxon>
        <taxon>Dikarya</taxon>
        <taxon>Basidiomycota</taxon>
        <taxon>Pucciniomycotina</taxon>
        <taxon>Microbotryomycetes</taxon>
        <taxon>Sporidiobolales</taxon>
        <taxon>Sporidiobolaceae</taxon>
        <taxon>Rhodotorula</taxon>
    </lineage>
</organism>
<keyword evidence="13" id="KW-0999">Mitochondrion inner membrane</keyword>
<dbReference type="InterPro" id="IPR037225">
    <property type="entry name" value="Nuo51_FMN-bd_sf"/>
</dbReference>
<evidence type="ECO:0000256" key="3">
    <source>
        <dbReference type="ARBA" id="ARBA00007523"/>
    </source>
</evidence>